<dbReference type="AlphaFoldDB" id="A0A7W9IHA9"/>
<feature type="domain" description="NADPH-dependent FMN reductase-like" evidence="4">
    <location>
        <begin position="4"/>
        <end position="138"/>
    </location>
</feature>
<evidence type="ECO:0000313" key="5">
    <source>
        <dbReference type="EMBL" id="MBB5820698.1"/>
    </source>
</evidence>
<dbReference type="Proteomes" id="UP000540685">
    <property type="component" value="Unassembled WGS sequence"/>
</dbReference>
<evidence type="ECO:0000313" key="6">
    <source>
        <dbReference type="Proteomes" id="UP000540685"/>
    </source>
</evidence>
<keyword evidence="6" id="KW-1185">Reference proteome</keyword>
<proteinExistence type="predicted"/>
<evidence type="ECO:0000256" key="1">
    <source>
        <dbReference type="ARBA" id="ARBA00022630"/>
    </source>
</evidence>
<dbReference type="InterPro" id="IPR005025">
    <property type="entry name" value="FMN_Rdtase-like_dom"/>
</dbReference>
<name>A0A7W9IHA9_9ACTN</name>
<dbReference type="Gene3D" id="3.40.50.360">
    <property type="match status" value="1"/>
</dbReference>
<keyword evidence="1" id="KW-0285">Flavoprotein</keyword>
<organism evidence="5 6">
    <name type="scientific">Streptosporangium becharense</name>
    <dbReference type="NCBI Taxonomy" id="1816182"/>
    <lineage>
        <taxon>Bacteria</taxon>
        <taxon>Bacillati</taxon>
        <taxon>Actinomycetota</taxon>
        <taxon>Actinomycetes</taxon>
        <taxon>Streptosporangiales</taxon>
        <taxon>Streptosporangiaceae</taxon>
        <taxon>Streptosporangium</taxon>
    </lineage>
</organism>
<keyword evidence="2" id="KW-0288">FMN</keyword>
<dbReference type="GO" id="GO:0052873">
    <property type="term" value="F:FMN reductase (NADPH) activity"/>
    <property type="evidence" value="ECO:0007669"/>
    <property type="project" value="UniProtKB-EC"/>
</dbReference>
<dbReference type="EC" id="1.5.1.38" evidence="5"/>
<comment type="caution">
    <text evidence="5">The sequence shown here is derived from an EMBL/GenBank/DDBJ whole genome shotgun (WGS) entry which is preliminary data.</text>
</comment>
<evidence type="ECO:0000256" key="3">
    <source>
        <dbReference type="ARBA" id="ARBA00023002"/>
    </source>
</evidence>
<dbReference type="InterPro" id="IPR029039">
    <property type="entry name" value="Flavoprotein-like_sf"/>
</dbReference>
<dbReference type="PANTHER" id="PTHR43408">
    <property type="entry name" value="FMN REDUCTASE (NADPH)"/>
    <property type="match status" value="1"/>
</dbReference>
<dbReference type="EMBL" id="JACHMP010000001">
    <property type="protein sequence ID" value="MBB5820698.1"/>
    <property type="molecule type" value="Genomic_DNA"/>
</dbReference>
<dbReference type="RefSeq" id="WP_184543009.1">
    <property type="nucleotide sequence ID" value="NZ_JACHMP010000001.1"/>
</dbReference>
<gene>
    <name evidence="5" type="ORF">F4562_003760</name>
</gene>
<dbReference type="PANTHER" id="PTHR43408:SF1">
    <property type="entry name" value="FMN REDUCTASE (NADPH)"/>
    <property type="match status" value="1"/>
</dbReference>
<sequence length="174" mass="17826">MSAVVALVGNPREGSRTRTAAVAAAEALGRRIGHDEPPEIVDLAALGPHLLTSRPSSSVEVALELVAGASVLVVASPTYKATYTGLLKAFLDRLPGGALAGTVALPLLVMGDPRHALAVEIHLRPVLVELGALVPTPGLALLEAEIADLDPPLARWAGKVAPQVVAALRQGART</sequence>
<dbReference type="SUPFAM" id="SSF52218">
    <property type="entry name" value="Flavoproteins"/>
    <property type="match status" value="1"/>
</dbReference>
<dbReference type="InterPro" id="IPR051814">
    <property type="entry name" value="NAD(P)H-dep_FMN_reductase"/>
</dbReference>
<evidence type="ECO:0000259" key="4">
    <source>
        <dbReference type="Pfam" id="PF03358"/>
    </source>
</evidence>
<evidence type="ECO:0000256" key="2">
    <source>
        <dbReference type="ARBA" id="ARBA00022643"/>
    </source>
</evidence>
<reference evidence="5 6" key="1">
    <citation type="submission" date="2020-08" db="EMBL/GenBank/DDBJ databases">
        <title>Sequencing the genomes of 1000 actinobacteria strains.</title>
        <authorList>
            <person name="Klenk H.-P."/>
        </authorList>
    </citation>
    <scope>NUCLEOTIDE SEQUENCE [LARGE SCALE GENOMIC DNA]</scope>
    <source>
        <strain evidence="5 6">DSM 46887</strain>
    </source>
</reference>
<accession>A0A7W9IHA9</accession>
<keyword evidence="3 5" id="KW-0560">Oxidoreductase</keyword>
<dbReference type="Pfam" id="PF03358">
    <property type="entry name" value="FMN_red"/>
    <property type="match status" value="1"/>
</dbReference>
<protein>
    <submittedName>
        <fullName evidence="5">FMN reductase</fullName>
        <ecNumber evidence="5">1.5.1.38</ecNumber>
    </submittedName>
</protein>